<dbReference type="EMBL" id="GBRH01245697">
    <property type="protein sequence ID" value="JAD52198.1"/>
    <property type="molecule type" value="Transcribed_RNA"/>
</dbReference>
<organism evidence="1">
    <name type="scientific">Arundo donax</name>
    <name type="common">Giant reed</name>
    <name type="synonym">Donax arundinaceus</name>
    <dbReference type="NCBI Taxonomy" id="35708"/>
    <lineage>
        <taxon>Eukaryota</taxon>
        <taxon>Viridiplantae</taxon>
        <taxon>Streptophyta</taxon>
        <taxon>Embryophyta</taxon>
        <taxon>Tracheophyta</taxon>
        <taxon>Spermatophyta</taxon>
        <taxon>Magnoliopsida</taxon>
        <taxon>Liliopsida</taxon>
        <taxon>Poales</taxon>
        <taxon>Poaceae</taxon>
        <taxon>PACMAD clade</taxon>
        <taxon>Arundinoideae</taxon>
        <taxon>Arundineae</taxon>
        <taxon>Arundo</taxon>
    </lineage>
</organism>
<accession>A0A0A9AQQ9</accession>
<evidence type="ECO:0000313" key="1">
    <source>
        <dbReference type="EMBL" id="JAD52198.1"/>
    </source>
</evidence>
<dbReference type="AlphaFoldDB" id="A0A0A9AQQ9"/>
<reference evidence="1" key="1">
    <citation type="submission" date="2014-09" db="EMBL/GenBank/DDBJ databases">
        <authorList>
            <person name="Magalhaes I.L.F."/>
            <person name="Oliveira U."/>
            <person name="Santos F.R."/>
            <person name="Vidigal T.H.D.A."/>
            <person name="Brescovit A.D."/>
            <person name="Santos A.J."/>
        </authorList>
    </citation>
    <scope>NUCLEOTIDE SEQUENCE</scope>
    <source>
        <tissue evidence="1">Shoot tissue taken approximately 20 cm above the soil surface</tissue>
    </source>
</reference>
<protein>
    <submittedName>
        <fullName evidence="1">Uncharacterized protein</fullName>
    </submittedName>
</protein>
<proteinExistence type="predicted"/>
<sequence>MVHRLMLYCRFVRTEKNDGSFLTRSHQGYIFVALMSCFNSGK</sequence>
<name>A0A0A9AQQ9_ARUDO</name>
<reference evidence="1" key="2">
    <citation type="journal article" date="2015" name="Data Brief">
        <title>Shoot transcriptome of the giant reed, Arundo donax.</title>
        <authorList>
            <person name="Barrero R.A."/>
            <person name="Guerrero F.D."/>
            <person name="Moolhuijzen P."/>
            <person name="Goolsby J.A."/>
            <person name="Tidwell J."/>
            <person name="Bellgard S.E."/>
            <person name="Bellgard M.I."/>
        </authorList>
    </citation>
    <scope>NUCLEOTIDE SEQUENCE</scope>
    <source>
        <tissue evidence="1">Shoot tissue taken approximately 20 cm above the soil surface</tissue>
    </source>
</reference>